<gene>
    <name evidence="5" type="ORF">BO82DRAFT_264389</name>
</gene>
<dbReference type="InterPro" id="IPR000873">
    <property type="entry name" value="AMP-dep_synth/lig_dom"/>
</dbReference>
<proteinExistence type="inferred from homology"/>
<dbReference type="PROSITE" id="PS00455">
    <property type="entry name" value="AMP_BINDING"/>
    <property type="match status" value="1"/>
</dbReference>
<dbReference type="RefSeq" id="XP_025495471.1">
    <property type="nucleotide sequence ID" value="XM_025630942.1"/>
</dbReference>
<dbReference type="Gene3D" id="3.30.300.30">
    <property type="match status" value="1"/>
</dbReference>
<feature type="non-terminal residue" evidence="5">
    <location>
        <position position="1"/>
    </location>
</feature>
<dbReference type="Gene3D" id="3.40.50.980">
    <property type="match status" value="2"/>
</dbReference>
<dbReference type="CDD" id="cd05930">
    <property type="entry name" value="A_NRPS"/>
    <property type="match status" value="1"/>
</dbReference>
<evidence type="ECO:0000259" key="4">
    <source>
        <dbReference type="PROSITE" id="PS50075"/>
    </source>
</evidence>
<dbReference type="AlphaFoldDB" id="A0A319CMJ0"/>
<dbReference type="InterPro" id="IPR013120">
    <property type="entry name" value="FAR_NAD-bd"/>
</dbReference>
<sequence length="1005" mass="109953">GLARLLHQQVCESGAVTAIEEGEHSLSYADLHQKALALALQIEAITEGDTAPIGILIPRALNHVLCQVAVIYSGRACVPLDDKLPDSHLASMLENLSSTLVLTDATRQHRLPSFRRLSVDHTALSTGALQGGGQPIFRDGRNCSHVLHTSGTTGKPKAVEAMAEGLINLCLDPADLIRRGQRVGHGSSVIFDTSLVEIWGTLLRGATMVVIPSETVLDPVALRALIRTAELNVMQLTTSLLTVTAFSCPDAFATLDTLITGGEAINCKIIRSIFKAGAPGRIINGYGPTECSIYTLWHTVAEEEALRGAIPVGKAFNNIETFLVTEEGVRAQPGEVGELLVGGPGVARRYIGNPEKTAQAFVRMPQLKARSTRGPGHLYRTGDLMRADPNGDHFYLGRKDNQVKIRGQRVELEALEANLLETRLVSAAVVIKITPEEVDKGQFLLAYCVPTSPDVPEGAILRAYIDRSPHLMVPRIQLIATLPLSATGKADRKALEQQYYDTLQRSRARAANVVIDADDVAAQLERIWLDVFGLPDERLAPTADFVALGGTSLMAATMITRLNKALGVSVRAAMLYENPTFEQLVPLLMRLQAEGDVDQSARTEQEIWLQDSQLGQTLQPRADGLPVPQWQSPGEGRIFLTGATGFVGIHLLVSLIQREEVQQVVCLVRAADDRAALLRLQKTAAKYGLNLEGQKKVVALAGNFALPRLGLAEAQYDHWARWSSVIFHLGAKVSYVAPYTSHRAENVIGTLEMLHFTNHGRLKAMHYSSTIAAYGPTGYVTGAKFLPEDERPASHLAALHYDTGYAQSQYVAEAIVWSAIDNGFPVAVYRPGFVLGHSQSGICNPDDFVSRVFNSCMSMGEFPLLPDQRKEFVPVDFVVEAMLHVSRSAGNLGHAYNLVQPDLVNAIDIDRSFEILQQISPHPLRGVPYVDWVNSLSLRLDDPLHPLTPMLKETVLGDKTRWEVYEKMAEYGRDNIRRALQDAPAVLHCEPIAVIFERSLKSWMP</sequence>
<dbReference type="CDD" id="cd05235">
    <property type="entry name" value="SDR_e1"/>
    <property type="match status" value="1"/>
</dbReference>
<dbReference type="PANTHER" id="PTHR44845">
    <property type="entry name" value="CARRIER DOMAIN-CONTAINING PROTEIN"/>
    <property type="match status" value="1"/>
</dbReference>
<dbReference type="SUPFAM" id="SSF47336">
    <property type="entry name" value="ACP-like"/>
    <property type="match status" value="1"/>
</dbReference>
<comment type="similarity">
    <text evidence="3">Belongs to the NRP synthetase family.</text>
</comment>
<evidence type="ECO:0000256" key="2">
    <source>
        <dbReference type="ARBA" id="ARBA00022553"/>
    </source>
</evidence>
<dbReference type="Pfam" id="PF00501">
    <property type="entry name" value="AMP-binding"/>
    <property type="match status" value="1"/>
</dbReference>
<dbReference type="InterPro" id="IPR009081">
    <property type="entry name" value="PP-bd_ACP"/>
</dbReference>
<accession>A0A319CMJ0</accession>
<dbReference type="InterPro" id="IPR020806">
    <property type="entry name" value="PKS_PP-bd"/>
</dbReference>
<keyword evidence="1" id="KW-0596">Phosphopantetheine</keyword>
<dbReference type="PROSITE" id="PS50075">
    <property type="entry name" value="CARRIER"/>
    <property type="match status" value="1"/>
</dbReference>
<dbReference type="InterPro" id="IPR036736">
    <property type="entry name" value="ACP-like_sf"/>
</dbReference>
<dbReference type="Proteomes" id="UP000248340">
    <property type="component" value="Unassembled WGS sequence"/>
</dbReference>
<dbReference type="STRING" id="1448315.A0A319CMJ0"/>
<dbReference type="Pfam" id="PF07993">
    <property type="entry name" value="NAD_binding_4"/>
    <property type="match status" value="1"/>
</dbReference>
<feature type="non-terminal residue" evidence="5">
    <location>
        <position position="1005"/>
    </location>
</feature>
<name>A0A319CMJ0_9EURO</name>
<keyword evidence="2" id="KW-0597">Phosphoprotein</keyword>
<reference evidence="5 6" key="1">
    <citation type="submission" date="2016-12" db="EMBL/GenBank/DDBJ databases">
        <title>The genomes of Aspergillus section Nigri reveals drivers in fungal speciation.</title>
        <authorList>
            <consortium name="DOE Joint Genome Institute"/>
            <person name="Vesth T.C."/>
            <person name="Nybo J."/>
            <person name="Theobald S."/>
            <person name="Brandl J."/>
            <person name="Frisvad J.C."/>
            <person name="Nielsen K.F."/>
            <person name="Lyhne E.K."/>
            <person name="Kogle M.E."/>
            <person name="Kuo A."/>
            <person name="Riley R."/>
            <person name="Clum A."/>
            <person name="Nolan M."/>
            <person name="Lipzen A."/>
            <person name="Salamov A."/>
            <person name="Henrissat B."/>
            <person name="Wiebenga A."/>
            <person name="De Vries R.P."/>
            <person name="Grigoriev I.V."/>
            <person name="Mortensen U.H."/>
            <person name="Andersen M.R."/>
            <person name="Baker S.E."/>
        </authorList>
    </citation>
    <scope>NUCLEOTIDE SEQUENCE [LARGE SCALE GENOMIC DNA]</scope>
    <source>
        <strain evidence="5 6">CBS 121591</strain>
    </source>
</reference>
<dbReference type="InterPro" id="IPR010080">
    <property type="entry name" value="Thioester_reductase-like_dom"/>
</dbReference>
<dbReference type="Gene3D" id="2.30.38.10">
    <property type="entry name" value="Luciferase, Domain 3"/>
    <property type="match status" value="1"/>
</dbReference>
<dbReference type="InterPro" id="IPR020845">
    <property type="entry name" value="AMP-binding_CS"/>
</dbReference>
<dbReference type="Pfam" id="PF00550">
    <property type="entry name" value="PP-binding"/>
    <property type="match status" value="1"/>
</dbReference>
<dbReference type="SUPFAM" id="SSF51735">
    <property type="entry name" value="NAD(P)-binding Rossmann-fold domains"/>
    <property type="match status" value="1"/>
</dbReference>
<evidence type="ECO:0000313" key="5">
    <source>
        <dbReference type="EMBL" id="PYH85271.1"/>
    </source>
</evidence>
<evidence type="ECO:0000256" key="1">
    <source>
        <dbReference type="ARBA" id="ARBA00022450"/>
    </source>
</evidence>
<evidence type="ECO:0000313" key="6">
    <source>
        <dbReference type="Proteomes" id="UP000248340"/>
    </source>
</evidence>
<dbReference type="Gene3D" id="1.10.1200.10">
    <property type="entry name" value="ACP-like"/>
    <property type="match status" value="1"/>
</dbReference>
<organism evidence="5 6">
    <name type="scientific">Aspergillus uvarum CBS 121591</name>
    <dbReference type="NCBI Taxonomy" id="1448315"/>
    <lineage>
        <taxon>Eukaryota</taxon>
        <taxon>Fungi</taxon>
        <taxon>Dikarya</taxon>
        <taxon>Ascomycota</taxon>
        <taxon>Pezizomycotina</taxon>
        <taxon>Eurotiomycetes</taxon>
        <taxon>Eurotiomycetidae</taxon>
        <taxon>Eurotiales</taxon>
        <taxon>Aspergillaceae</taxon>
        <taxon>Aspergillus</taxon>
        <taxon>Aspergillus subgen. Circumdati</taxon>
    </lineage>
</organism>
<protein>
    <submittedName>
        <fullName evidence="5">Non-ribosomal peptide synthetase</fullName>
    </submittedName>
</protein>
<dbReference type="PANTHER" id="PTHR44845:SF6">
    <property type="entry name" value="BETA-ALANINE-ACTIVATING ENZYME"/>
    <property type="match status" value="1"/>
</dbReference>
<dbReference type="OrthoDB" id="408177at2759"/>
<dbReference type="VEuPathDB" id="FungiDB:BO82DRAFT_264389"/>
<feature type="domain" description="Carrier" evidence="4">
    <location>
        <begin position="515"/>
        <end position="592"/>
    </location>
</feature>
<evidence type="ECO:0000256" key="3">
    <source>
        <dbReference type="ARBA" id="ARBA00029454"/>
    </source>
</evidence>
<dbReference type="NCBIfam" id="TIGR01746">
    <property type="entry name" value="Thioester-redct"/>
    <property type="match status" value="1"/>
</dbReference>
<dbReference type="InterPro" id="IPR036291">
    <property type="entry name" value="NAD(P)-bd_dom_sf"/>
</dbReference>
<dbReference type="InterPro" id="IPR045851">
    <property type="entry name" value="AMP-bd_C_sf"/>
</dbReference>
<dbReference type="SMART" id="SM00823">
    <property type="entry name" value="PKS_PP"/>
    <property type="match status" value="1"/>
</dbReference>
<dbReference type="GeneID" id="37133683"/>
<dbReference type="GO" id="GO:0031177">
    <property type="term" value="F:phosphopantetheine binding"/>
    <property type="evidence" value="ECO:0007669"/>
    <property type="project" value="InterPro"/>
</dbReference>
<dbReference type="EMBL" id="KZ821680">
    <property type="protein sequence ID" value="PYH85271.1"/>
    <property type="molecule type" value="Genomic_DNA"/>
</dbReference>
<dbReference type="Gene3D" id="3.40.50.720">
    <property type="entry name" value="NAD(P)-binding Rossmann-like Domain"/>
    <property type="match status" value="1"/>
</dbReference>
<dbReference type="SMART" id="SM01294">
    <property type="entry name" value="PKS_PP_betabranch"/>
    <property type="match status" value="1"/>
</dbReference>
<dbReference type="SUPFAM" id="SSF56801">
    <property type="entry name" value="Acetyl-CoA synthetase-like"/>
    <property type="match status" value="1"/>
</dbReference>
<keyword evidence="6" id="KW-1185">Reference proteome</keyword>